<organism evidence="1 2">
    <name type="scientific">Bondarzewia mesenterica</name>
    <dbReference type="NCBI Taxonomy" id="1095465"/>
    <lineage>
        <taxon>Eukaryota</taxon>
        <taxon>Fungi</taxon>
        <taxon>Dikarya</taxon>
        <taxon>Basidiomycota</taxon>
        <taxon>Agaricomycotina</taxon>
        <taxon>Agaricomycetes</taxon>
        <taxon>Russulales</taxon>
        <taxon>Bondarzewiaceae</taxon>
        <taxon>Bondarzewia</taxon>
    </lineage>
</organism>
<dbReference type="AlphaFoldDB" id="A0A4S4M1F9"/>
<sequence length="432" mass="49133">MNPHQAPTLLTHVCREWRMVARSIPDLWSSMIIELRFKKTVSAGPVFLDALQDWLALSRNRLLTIEYHSTIRDHTDISTSILNLICSHAHRWKDVFFDVDGHETAPALSLDSFPSLTQFQYRGNPAIQVESWLTPLRRSPNLCTLMLEWWPAYNEWSLPWPQLTSFHVDDIVEDANAAFDLNRFAANLSQSTQLKSLQLDFTEHVAIVPARERGFAPEVVDIDINVFAQPMLAEIIQALAAPKLESLTLGSEHYDPHETGDVTRALFSFLSDSGWPSALRILLVQLYGSPEVEVVEILERLPNLIELRVDGLPLTPVFLAPLTFRISDDGQLLSGTNPHVSSLLLYRYEQAQPQLEDIVALADMVESRWHVPPNAVDGNGRAVQRLDEFGMLKYDVEYVEKNFSEQYGRIERCRLEGLRWTIDPIDSISITP</sequence>
<proteinExistence type="predicted"/>
<evidence type="ECO:0000313" key="1">
    <source>
        <dbReference type="EMBL" id="THH17991.1"/>
    </source>
</evidence>
<evidence type="ECO:0008006" key="3">
    <source>
        <dbReference type="Google" id="ProtNLM"/>
    </source>
</evidence>
<name>A0A4S4M1F9_9AGAM</name>
<dbReference type="Proteomes" id="UP000310158">
    <property type="component" value="Unassembled WGS sequence"/>
</dbReference>
<comment type="caution">
    <text evidence="1">The sequence shown here is derived from an EMBL/GenBank/DDBJ whole genome shotgun (WGS) entry which is preliminary data.</text>
</comment>
<gene>
    <name evidence="1" type="ORF">EW146_g2914</name>
</gene>
<dbReference type="Gene3D" id="3.80.10.10">
    <property type="entry name" value="Ribonuclease Inhibitor"/>
    <property type="match status" value="1"/>
</dbReference>
<evidence type="ECO:0000313" key="2">
    <source>
        <dbReference type="Proteomes" id="UP000310158"/>
    </source>
</evidence>
<reference evidence="1 2" key="1">
    <citation type="submission" date="2019-02" db="EMBL/GenBank/DDBJ databases">
        <title>Genome sequencing of the rare red list fungi Bondarzewia mesenterica.</title>
        <authorList>
            <person name="Buettner E."/>
            <person name="Kellner H."/>
        </authorList>
    </citation>
    <scope>NUCLEOTIDE SEQUENCE [LARGE SCALE GENOMIC DNA]</scope>
    <source>
        <strain evidence="1 2">DSM 108281</strain>
    </source>
</reference>
<dbReference type="SUPFAM" id="SSF52047">
    <property type="entry name" value="RNI-like"/>
    <property type="match status" value="1"/>
</dbReference>
<accession>A0A4S4M1F9</accession>
<dbReference type="OrthoDB" id="2269034at2759"/>
<keyword evidence="2" id="KW-1185">Reference proteome</keyword>
<protein>
    <recommendedName>
        <fullName evidence="3">F-box domain-containing protein</fullName>
    </recommendedName>
</protein>
<dbReference type="InterPro" id="IPR032675">
    <property type="entry name" value="LRR_dom_sf"/>
</dbReference>
<dbReference type="EMBL" id="SGPL01000090">
    <property type="protein sequence ID" value="THH17991.1"/>
    <property type="molecule type" value="Genomic_DNA"/>
</dbReference>